<feature type="domain" description="NmrA-like" evidence="1">
    <location>
        <begin position="4"/>
        <end position="269"/>
    </location>
</feature>
<dbReference type="Pfam" id="PF05368">
    <property type="entry name" value="NmrA"/>
    <property type="match status" value="1"/>
</dbReference>
<dbReference type="PANTHER" id="PTHR43162">
    <property type="match status" value="1"/>
</dbReference>
<dbReference type="PANTHER" id="PTHR43162:SF1">
    <property type="entry name" value="PRESTALK A DIFFERENTIATION PROTEIN A"/>
    <property type="match status" value="1"/>
</dbReference>
<dbReference type="OrthoDB" id="2149806at2"/>
<protein>
    <submittedName>
        <fullName evidence="2">NmrA family protein</fullName>
    </submittedName>
</protein>
<reference evidence="2 3" key="1">
    <citation type="submission" date="2017-04" db="EMBL/GenBank/DDBJ databases">
        <authorList>
            <person name="Afonso C.L."/>
            <person name="Miller P.J."/>
            <person name="Scott M.A."/>
            <person name="Spackman E."/>
            <person name="Goraichik I."/>
            <person name="Dimitrov K.M."/>
            <person name="Suarez D.L."/>
            <person name="Swayne D.E."/>
        </authorList>
    </citation>
    <scope>NUCLEOTIDE SEQUENCE [LARGE SCALE GENOMIC DNA]</scope>
    <source>
        <strain evidence="2 3">DSM 11622</strain>
    </source>
</reference>
<keyword evidence="3" id="KW-1185">Reference proteome</keyword>
<dbReference type="STRING" id="645990.SAMN00120144_3170"/>
<sequence length="308" mass="33050">MATSQHIVVTGATGNIGSRLVHYLLERGHRVTAVARSQEKLQPLQAAGADIRPGDLADTAFLTEVLRPADAAFLMIPPNLAAPDNLAYQAEVGKNMVQAVRAAGLKRAVHLSSIGANLPAGTGPVVGLHHQEARLNAIEGLHVVHLRPAYFMENLLANLPLIQHMNIAGSALRPDLAFPMIATQDIAARAAAAFAADLPNHSAHLLLGPRDYTMAEATHAIGQAIEKPQLPYVPFSYDDAKKGMLQGGLSESMATLYDEMTRNMNEEKIMVHEQRTPENTTPTTIETFAQQVFAPSYQHVSSSAQPAA</sequence>
<gene>
    <name evidence="2" type="ORF">SAMN00120144_3170</name>
</gene>
<dbReference type="Gene3D" id="3.90.25.10">
    <property type="entry name" value="UDP-galactose 4-epimerase, domain 1"/>
    <property type="match status" value="1"/>
</dbReference>
<dbReference type="InterPro" id="IPR008030">
    <property type="entry name" value="NmrA-like"/>
</dbReference>
<evidence type="ECO:0000313" key="2">
    <source>
        <dbReference type="EMBL" id="SMB85089.1"/>
    </source>
</evidence>
<dbReference type="InterPro" id="IPR051604">
    <property type="entry name" value="Ergot_Alk_Oxidoreductase"/>
</dbReference>
<accession>A0A1W1UVS2</accession>
<dbReference type="Gene3D" id="3.40.50.720">
    <property type="entry name" value="NAD(P)-binding Rossmann-like Domain"/>
    <property type="match status" value="1"/>
</dbReference>
<dbReference type="AlphaFoldDB" id="A0A1W1UVS2"/>
<evidence type="ECO:0000259" key="1">
    <source>
        <dbReference type="Pfam" id="PF05368"/>
    </source>
</evidence>
<evidence type="ECO:0000313" key="3">
    <source>
        <dbReference type="Proteomes" id="UP000192266"/>
    </source>
</evidence>
<dbReference type="InterPro" id="IPR036291">
    <property type="entry name" value="NAD(P)-bd_dom_sf"/>
</dbReference>
<dbReference type="SUPFAM" id="SSF51735">
    <property type="entry name" value="NAD(P)-binding Rossmann-fold domains"/>
    <property type="match status" value="1"/>
</dbReference>
<dbReference type="Proteomes" id="UP000192266">
    <property type="component" value="Unassembled WGS sequence"/>
</dbReference>
<dbReference type="EMBL" id="FWWW01000042">
    <property type="protein sequence ID" value="SMB85089.1"/>
    <property type="molecule type" value="Genomic_DNA"/>
</dbReference>
<name>A0A1W1UVS2_9BACT</name>
<proteinExistence type="predicted"/>
<dbReference type="RefSeq" id="WP_084443805.1">
    <property type="nucleotide sequence ID" value="NZ_FWWW01000042.1"/>
</dbReference>
<organism evidence="2 3">
    <name type="scientific">Hymenobacter roseosalivarius DSM 11622</name>
    <dbReference type="NCBI Taxonomy" id="645990"/>
    <lineage>
        <taxon>Bacteria</taxon>
        <taxon>Pseudomonadati</taxon>
        <taxon>Bacteroidota</taxon>
        <taxon>Cytophagia</taxon>
        <taxon>Cytophagales</taxon>
        <taxon>Hymenobacteraceae</taxon>
        <taxon>Hymenobacter</taxon>
    </lineage>
</organism>